<accession>A0A1R3RJ78</accession>
<evidence type="ECO:0000259" key="18">
    <source>
        <dbReference type="SMART" id="SM00829"/>
    </source>
</evidence>
<dbReference type="PROSITE" id="PS00770">
    <property type="entry name" value="AA_TRANSFER_CLASS_4"/>
    <property type="match status" value="1"/>
</dbReference>
<comment type="similarity">
    <text evidence="4">Belongs to the TPP enzyme family.</text>
</comment>
<dbReference type="Pfam" id="PF00107">
    <property type="entry name" value="ADH_zinc_N"/>
    <property type="match status" value="1"/>
</dbReference>
<dbReference type="InterPro" id="IPR011766">
    <property type="entry name" value="TPP_enzyme_TPP-bd"/>
</dbReference>
<keyword evidence="14" id="KW-0456">Lyase</keyword>
<evidence type="ECO:0000256" key="3">
    <source>
        <dbReference type="ARBA" id="ARBA00001964"/>
    </source>
</evidence>
<feature type="region of interest" description="Disordered" evidence="17">
    <location>
        <begin position="1"/>
        <end position="22"/>
    </location>
</feature>
<dbReference type="Gene3D" id="3.30.470.10">
    <property type="match status" value="1"/>
</dbReference>
<feature type="compositionally biased region" description="Basic and acidic residues" evidence="17">
    <location>
        <begin position="1017"/>
        <end position="1026"/>
    </location>
</feature>
<dbReference type="EMBL" id="KV907501">
    <property type="protein sequence ID" value="OOF94537.1"/>
    <property type="molecule type" value="Genomic_DNA"/>
</dbReference>
<dbReference type="GO" id="GO:0016491">
    <property type="term" value="F:oxidoreductase activity"/>
    <property type="evidence" value="ECO:0007669"/>
    <property type="project" value="UniProtKB-KW"/>
</dbReference>
<dbReference type="SUPFAM" id="SSF52467">
    <property type="entry name" value="DHS-like NAD/FAD-binding domain"/>
    <property type="match status" value="1"/>
</dbReference>
<dbReference type="InterPro" id="IPR043132">
    <property type="entry name" value="BCAT-like_C"/>
</dbReference>
<keyword evidence="10" id="KW-0460">Magnesium</keyword>
<evidence type="ECO:0000256" key="12">
    <source>
        <dbReference type="ARBA" id="ARBA00023002"/>
    </source>
</evidence>
<keyword evidence="9" id="KW-0210">Decarboxylase</keyword>
<dbReference type="InterPro" id="IPR043131">
    <property type="entry name" value="BCAT-like_N"/>
</dbReference>
<dbReference type="Gene3D" id="3.40.50.1220">
    <property type="entry name" value="TPP-binding domain"/>
    <property type="match status" value="1"/>
</dbReference>
<evidence type="ECO:0000256" key="11">
    <source>
        <dbReference type="ARBA" id="ARBA00022898"/>
    </source>
</evidence>
<evidence type="ECO:0000256" key="6">
    <source>
        <dbReference type="ARBA" id="ARBA00013202"/>
    </source>
</evidence>
<dbReference type="Gene3D" id="3.90.180.10">
    <property type="entry name" value="Medium-chain alcohol dehydrogenases, catalytic domain"/>
    <property type="match status" value="1"/>
</dbReference>
<dbReference type="InterPro" id="IPR013149">
    <property type="entry name" value="ADH-like_C"/>
</dbReference>
<reference evidence="20" key="1">
    <citation type="journal article" date="2017" name="Genome Biol.">
        <title>Comparative genomics reveals high biological diversity and specific adaptations in the industrially and medically important fungal genus Aspergillus.</title>
        <authorList>
            <person name="de Vries R.P."/>
            <person name="Riley R."/>
            <person name="Wiebenga A."/>
            <person name="Aguilar-Osorio G."/>
            <person name="Amillis S."/>
            <person name="Uchima C.A."/>
            <person name="Anderluh G."/>
            <person name="Asadollahi M."/>
            <person name="Askin M."/>
            <person name="Barry K."/>
            <person name="Battaglia E."/>
            <person name="Bayram O."/>
            <person name="Benocci T."/>
            <person name="Braus-Stromeyer S.A."/>
            <person name="Caldana C."/>
            <person name="Canovas D."/>
            <person name="Cerqueira G.C."/>
            <person name="Chen F."/>
            <person name="Chen W."/>
            <person name="Choi C."/>
            <person name="Clum A."/>
            <person name="Dos Santos R.A."/>
            <person name="Damasio A.R."/>
            <person name="Diallinas G."/>
            <person name="Emri T."/>
            <person name="Fekete E."/>
            <person name="Flipphi M."/>
            <person name="Freyberg S."/>
            <person name="Gallo A."/>
            <person name="Gournas C."/>
            <person name="Habgood R."/>
            <person name="Hainaut M."/>
            <person name="Harispe M.L."/>
            <person name="Henrissat B."/>
            <person name="Hilden K.S."/>
            <person name="Hope R."/>
            <person name="Hossain A."/>
            <person name="Karabika E."/>
            <person name="Karaffa L."/>
            <person name="Karanyi Z."/>
            <person name="Krasevec N."/>
            <person name="Kuo A."/>
            <person name="Kusch H."/>
            <person name="LaButti K."/>
            <person name="Lagendijk E.L."/>
            <person name="Lapidus A."/>
            <person name="Levasseur A."/>
            <person name="Lindquist E."/>
            <person name="Lipzen A."/>
            <person name="Logrieco A.F."/>
            <person name="MacCabe A."/>
            <person name="Maekelae M.R."/>
            <person name="Malavazi I."/>
            <person name="Melin P."/>
            <person name="Meyer V."/>
            <person name="Mielnichuk N."/>
            <person name="Miskei M."/>
            <person name="Molnar A.P."/>
            <person name="Mule G."/>
            <person name="Ngan C.Y."/>
            <person name="Orejas M."/>
            <person name="Orosz E."/>
            <person name="Ouedraogo J.P."/>
            <person name="Overkamp K.M."/>
            <person name="Park H.-S."/>
            <person name="Perrone G."/>
            <person name="Piumi F."/>
            <person name="Punt P.J."/>
            <person name="Ram A.F."/>
            <person name="Ramon A."/>
            <person name="Rauscher S."/>
            <person name="Record E."/>
            <person name="Riano-Pachon D.M."/>
            <person name="Robert V."/>
            <person name="Roehrig J."/>
            <person name="Ruller R."/>
            <person name="Salamov A."/>
            <person name="Salih N.S."/>
            <person name="Samson R.A."/>
            <person name="Sandor E."/>
            <person name="Sanguinetti M."/>
            <person name="Schuetze T."/>
            <person name="Sepcic K."/>
            <person name="Shelest E."/>
            <person name="Sherlock G."/>
            <person name="Sophianopoulou V."/>
            <person name="Squina F.M."/>
            <person name="Sun H."/>
            <person name="Susca A."/>
            <person name="Todd R.B."/>
            <person name="Tsang A."/>
            <person name="Unkles S.E."/>
            <person name="van de Wiele N."/>
            <person name="van Rossen-Uffink D."/>
            <person name="Oliveira J.V."/>
            <person name="Vesth T.C."/>
            <person name="Visser J."/>
            <person name="Yu J.-H."/>
            <person name="Zhou M."/>
            <person name="Andersen M.R."/>
            <person name="Archer D.B."/>
            <person name="Baker S.E."/>
            <person name="Benoit I."/>
            <person name="Brakhage A.A."/>
            <person name="Braus G.H."/>
            <person name="Fischer R."/>
            <person name="Frisvad J.C."/>
            <person name="Goldman G.H."/>
            <person name="Houbraken J."/>
            <person name="Oakley B."/>
            <person name="Pocsi I."/>
            <person name="Scazzocchio C."/>
            <person name="Seiboth B."/>
            <person name="vanKuyk P.A."/>
            <person name="Wortman J."/>
            <person name="Dyer P.S."/>
            <person name="Grigoriev I.V."/>
        </authorList>
    </citation>
    <scope>NUCLEOTIDE SEQUENCE [LARGE SCALE GENOMIC DNA]</scope>
    <source>
        <strain evidence="20">ITEM 5010</strain>
    </source>
</reference>
<dbReference type="OrthoDB" id="3970464at2759"/>
<dbReference type="InterPro" id="IPR036291">
    <property type="entry name" value="NAD(P)-bd_dom_sf"/>
</dbReference>
<keyword evidence="8 16" id="KW-0479">Metal-binding</keyword>
<dbReference type="InterPro" id="IPR018300">
    <property type="entry name" value="Aminotrans_IV_CS"/>
</dbReference>
<dbReference type="SUPFAM" id="SSF51735">
    <property type="entry name" value="NAD(P)-binding Rossmann-fold domains"/>
    <property type="match status" value="1"/>
</dbReference>
<dbReference type="InterPro" id="IPR002328">
    <property type="entry name" value="ADH_Zn_CS"/>
</dbReference>
<comment type="cofactor">
    <cofactor evidence="3">
        <name>thiamine diphosphate</name>
        <dbReference type="ChEBI" id="CHEBI:58937"/>
    </cofactor>
</comment>
<dbReference type="CDD" id="cd02005">
    <property type="entry name" value="TPP_PDC_IPDC"/>
    <property type="match status" value="1"/>
</dbReference>
<dbReference type="Gene3D" id="3.40.50.970">
    <property type="match status" value="2"/>
</dbReference>
<dbReference type="Proteomes" id="UP000188318">
    <property type="component" value="Unassembled WGS sequence"/>
</dbReference>
<dbReference type="PROSITE" id="PS00059">
    <property type="entry name" value="ADH_ZINC"/>
    <property type="match status" value="1"/>
</dbReference>
<feature type="compositionally biased region" description="Polar residues" evidence="17">
    <location>
        <begin position="1"/>
        <end position="13"/>
    </location>
</feature>
<evidence type="ECO:0000256" key="15">
    <source>
        <dbReference type="RuleBase" id="RU004516"/>
    </source>
</evidence>
<dbReference type="CDD" id="cd07038">
    <property type="entry name" value="TPP_PYR_PDC_IPDC_like"/>
    <property type="match status" value="1"/>
</dbReference>
<keyword evidence="12" id="KW-0560">Oxidoreductase</keyword>
<comment type="catalytic activity">
    <reaction evidence="1">
        <text>a 2-oxocarboxylate + H(+) = an aldehyde + CO2</text>
        <dbReference type="Rhea" id="RHEA:11628"/>
        <dbReference type="ChEBI" id="CHEBI:15378"/>
        <dbReference type="ChEBI" id="CHEBI:16526"/>
        <dbReference type="ChEBI" id="CHEBI:17478"/>
        <dbReference type="ChEBI" id="CHEBI:35179"/>
        <dbReference type="EC" id="4.1.1.1"/>
    </reaction>
</comment>
<name>A0A1R3RJ78_ASPC5</name>
<evidence type="ECO:0000256" key="13">
    <source>
        <dbReference type="ARBA" id="ARBA00023052"/>
    </source>
</evidence>
<evidence type="ECO:0000256" key="1">
    <source>
        <dbReference type="ARBA" id="ARBA00001041"/>
    </source>
</evidence>
<comment type="similarity">
    <text evidence="16">Belongs to the zinc-containing alcohol dehydrogenase family.</text>
</comment>
<evidence type="ECO:0000256" key="10">
    <source>
        <dbReference type="ARBA" id="ARBA00022842"/>
    </source>
</evidence>
<dbReference type="InterPro" id="IPR047213">
    <property type="entry name" value="TPP_PYR_PDC_IPDC-like"/>
</dbReference>
<dbReference type="SUPFAM" id="SSF52518">
    <property type="entry name" value="Thiamin diphosphate-binding fold (THDP-binding)"/>
    <property type="match status" value="2"/>
</dbReference>
<dbReference type="EC" id="4.1.1.1" evidence="6"/>
<evidence type="ECO:0000256" key="2">
    <source>
        <dbReference type="ARBA" id="ARBA00001933"/>
    </source>
</evidence>
<keyword evidence="20" id="KW-1185">Reference proteome</keyword>
<dbReference type="VEuPathDB" id="FungiDB:ASPCADRAFT_131156"/>
<dbReference type="GO" id="GO:0030976">
    <property type="term" value="F:thiamine pyrophosphate binding"/>
    <property type="evidence" value="ECO:0007669"/>
    <property type="project" value="InterPro"/>
</dbReference>
<evidence type="ECO:0000256" key="5">
    <source>
        <dbReference type="ARBA" id="ARBA00009320"/>
    </source>
</evidence>
<dbReference type="GO" id="GO:0008270">
    <property type="term" value="F:zinc ion binding"/>
    <property type="evidence" value="ECO:0007669"/>
    <property type="project" value="InterPro"/>
</dbReference>
<dbReference type="InterPro" id="IPR020843">
    <property type="entry name" value="ER"/>
</dbReference>
<feature type="compositionally biased region" description="Basic and acidic residues" evidence="17">
    <location>
        <begin position="964"/>
        <end position="982"/>
    </location>
</feature>
<dbReference type="InterPro" id="IPR012110">
    <property type="entry name" value="PDC/IPDC-like"/>
</dbReference>
<gene>
    <name evidence="19" type="ORF">ASPCADRAFT_131156</name>
</gene>
<dbReference type="Pfam" id="PF02775">
    <property type="entry name" value="TPP_enzyme_C"/>
    <property type="match status" value="1"/>
</dbReference>
<dbReference type="InterPro" id="IPR036038">
    <property type="entry name" value="Aminotransferase-like"/>
</dbReference>
<comment type="cofactor">
    <cofactor evidence="2 15">
        <name>pyridoxal 5'-phosphate</name>
        <dbReference type="ChEBI" id="CHEBI:597326"/>
    </cofactor>
</comment>
<dbReference type="InterPro" id="IPR001544">
    <property type="entry name" value="Aminotrans_IV"/>
</dbReference>
<dbReference type="SMART" id="SM00829">
    <property type="entry name" value="PKS_ER"/>
    <property type="match status" value="1"/>
</dbReference>
<dbReference type="STRING" id="602072.A0A1R3RJ78"/>
<dbReference type="InterPro" id="IPR029035">
    <property type="entry name" value="DHS-like_NAD/FAD-binding_dom"/>
</dbReference>
<dbReference type="Pfam" id="PF08240">
    <property type="entry name" value="ADH_N"/>
    <property type="match status" value="1"/>
</dbReference>
<protein>
    <recommendedName>
        <fullName evidence="7">Pyruvate decarboxylase</fullName>
        <ecNumber evidence="6">4.1.1.1</ecNumber>
    </recommendedName>
</protein>
<evidence type="ECO:0000256" key="8">
    <source>
        <dbReference type="ARBA" id="ARBA00022723"/>
    </source>
</evidence>
<evidence type="ECO:0000313" key="20">
    <source>
        <dbReference type="Proteomes" id="UP000188318"/>
    </source>
</evidence>
<keyword evidence="11 15" id="KW-0663">Pyridoxal phosphate</keyword>
<dbReference type="GO" id="GO:0000287">
    <property type="term" value="F:magnesium ion binding"/>
    <property type="evidence" value="ECO:0007669"/>
    <property type="project" value="InterPro"/>
</dbReference>
<dbReference type="InterPro" id="IPR013154">
    <property type="entry name" value="ADH-like_N"/>
</dbReference>
<evidence type="ECO:0000256" key="9">
    <source>
        <dbReference type="ARBA" id="ARBA00022793"/>
    </source>
</evidence>
<sequence length="1395" mass="152878">MAQTQTMHHSQLLEQPRISNREHRNHVVLSPGPDEVLVNLKFSGLCHSSLHSCKGNLSTRKRHRVDGHEGTGVVTAIGNEVNDIKMGDHVGVQWINKTCGICDADKRSDFASCPHARMTGYSVDGTFGEYCIIQACHAVRIPKQFPLDTVAPIICAGTTCFRAVQESGAEADDIVAIVGPPGGLGSLTCQYAKARGCRVLAISSGENSELLYKQKIGVDFYLNYRNSKNVAVEVQRITGCGPDVAILIEGTETLLKGALQYVRPRGTVVVAGLPPGAPVGMDVSKLMSRMAHIKASPYGGTREQIEEAMFVFMKERFYQPCHVLGLDQLSHILKIIQRDSPKEISPETALSYRGQLLGEAVIKIPDTELVPMHQRPVNPPNPQPTFYQKNYKIGTFLAYRLEELGIREYFVVPGDSNLALLDNLLKNPNLRMVGCCNELNTGYAADGYARLSPARIAVVVVPYIVGSLSVLNAVSGACSQNIKLIVLSGCPATSMLNSGKFLHHAPTTRNKDQGLHAFRGVTAASVRLDSAETAVEVLDDTIGKCLDSSLPVYIEVPNDLVSATCAHPSPLSRKVATRSDPCILHKAIDAITDTWNSSRKPVLIFGNLARRSLYHDHIELLADKLGCAVLCQPDGRCIKESHPHYCGQFWSGMTNPEGEHLVMNSDLWLVIGGNWSDLHSTTVDIRQEKHRIISVDKDWVELPDGKCIEPVKIRTLVAHLIQSGMESKSESVPRPKPLLGCLPPDGPETPEAPVTLKSTMSGIQELIKEYDTLLCDAGESWFVANHILLPPGADCQMQFPYCSIGWALPAGLGSQLGRTRGRSIILIGDGGFQITAQELSTMIRQKVNPVILVFNNLGYKIETAVHDGPYNYIANWDYAKLASVFSAKPHSPSHNPYARKDEEDLEGNPAMFSVQVRTQGDLKSALDKVDEEPNKLAFLEICIQPDDRTDELQRLGNMIANDYTGEKTESESSDTEPVKQAKADPNNVPIHGPETVSTDFSDESVPKSSKKPLIPPSDERDGEKHQKDLLASRIKITFSSDSKPLPAPDDPEVASFKVCTDHMIQARWTTEKGWGSPALVPYGPFSIPPIASTLHYSTQCFEGMKVYRGYDGKLRLFRPDLNCERMLSSAERIGLPHFNPNGLLHLIHAICAVEAPKWLSEDRAGQCMYIRPALVGTSEGLGLDAPREALLYIVLSYTLSSSANPPHKPKDLRLWSSSEDMVRAWPGGTGDVKVGANYGPSLHAQNKAHKLGYDQVLWLFGPDRQVTEAGVTNFFVIWETTDGKLQMVTAPLQDQIILPGVTRRSILELAQERLSNGPLQVNMTDGSSQIVEPLEVLEEWFTINDIIDAANQGRLRGAFSAGTAYFIAPVSCIAYGTHEVDVPVDAVPYVSVLQQ</sequence>
<dbReference type="InterPro" id="IPR011032">
    <property type="entry name" value="GroES-like_sf"/>
</dbReference>
<dbReference type="GO" id="GO:0004737">
    <property type="term" value="F:pyruvate decarboxylase activity"/>
    <property type="evidence" value="ECO:0007669"/>
    <property type="project" value="UniProtKB-EC"/>
</dbReference>
<evidence type="ECO:0000256" key="16">
    <source>
        <dbReference type="RuleBase" id="RU361277"/>
    </source>
</evidence>
<keyword evidence="16" id="KW-0862">Zinc</keyword>
<dbReference type="Gene3D" id="3.20.10.10">
    <property type="entry name" value="D-amino Acid Aminotransferase, subunit A, domain 2"/>
    <property type="match status" value="1"/>
</dbReference>
<dbReference type="GO" id="GO:0000949">
    <property type="term" value="P:aromatic amino acid family catabolic process to alcohol via Ehrlich pathway"/>
    <property type="evidence" value="ECO:0007669"/>
    <property type="project" value="TreeGrafter"/>
</dbReference>
<dbReference type="InterPro" id="IPR029061">
    <property type="entry name" value="THDP-binding"/>
</dbReference>
<evidence type="ECO:0000256" key="17">
    <source>
        <dbReference type="SAM" id="MobiDB-lite"/>
    </source>
</evidence>
<dbReference type="PANTHER" id="PTHR43452:SF1">
    <property type="entry name" value="PYRUVATE DECARBOXYLASE C186.09-RELATED"/>
    <property type="match status" value="1"/>
</dbReference>
<dbReference type="Gene3D" id="3.40.50.720">
    <property type="entry name" value="NAD(P)-binding Rossmann-like Domain"/>
    <property type="match status" value="1"/>
</dbReference>
<dbReference type="InterPro" id="IPR047214">
    <property type="entry name" value="TPP_PDC_IPDC"/>
</dbReference>
<dbReference type="Pfam" id="PF00205">
    <property type="entry name" value="TPP_enzyme_M"/>
    <property type="match status" value="1"/>
</dbReference>
<feature type="region of interest" description="Disordered" evidence="17">
    <location>
        <begin position="962"/>
        <end position="1026"/>
    </location>
</feature>
<proteinExistence type="inferred from homology"/>
<comment type="similarity">
    <text evidence="5">Belongs to the class-IV pyridoxal-phosphate-dependent aminotransferase family.</text>
</comment>
<dbReference type="Pfam" id="PF02776">
    <property type="entry name" value="TPP_enzyme_N"/>
    <property type="match status" value="1"/>
</dbReference>
<dbReference type="SUPFAM" id="SSF50129">
    <property type="entry name" value="GroES-like"/>
    <property type="match status" value="1"/>
</dbReference>
<dbReference type="SUPFAM" id="SSF56752">
    <property type="entry name" value="D-aminoacid aminotransferase-like PLP-dependent enzymes"/>
    <property type="match status" value="1"/>
</dbReference>
<evidence type="ECO:0000256" key="7">
    <source>
        <dbReference type="ARBA" id="ARBA00014422"/>
    </source>
</evidence>
<organism evidence="19 20">
    <name type="scientific">Aspergillus carbonarius (strain ITEM 5010)</name>
    <dbReference type="NCBI Taxonomy" id="602072"/>
    <lineage>
        <taxon>Eukaryota</taxon>
        <taxon>Fungi</taxon>
        <taxon>Dikarya</taxon>
        <taxon>Ascomycota</taxon>
        <taxon>Pezizomycotina</taxon>
        <taxon>Eurotiomycetes</taxon>
        <taxon>Eurotiomycetidae</taxon>
        <taxon>Eurotiales</taxon>
        <taxon>Aspergillaceae</taxon>
        <taxon>Aspergillus</taxon>
        <taxon>Aspergillus subgen. Circumdati</taxon>
    </lineage>
</organism>
<dbReference type="GO" id="GO:0005829">
    <property type="term" value="C:cytosol"/>
    <property type="evidence" value="ECO:0007669"/>
    <property type="project" value="TreeGrafter"/>
</dbReference>
<dbReference type="Pfam" id="PF01063">
    <property type="entry name" value="Aminotran_4"/>
    <property type="match status" value="1"/>
</dbReference>
<keyword evidence="13" id="KW-0786">Thiamine pyrophosphate</keyword>
<evidence type="ECO:0000256" key="14">
    <source>
        <dbReference type="ARBA" id="ARBA00023239"/>
    </source>
</evidence>
<dbReference type="FunFam" id="3.40.50.970:FF:000024">
    <property type="entry name" value="Pyruvate decarboxylase isozyme"/>
    <property type="match status" value="1"/>
</dbReference>
<dbReference type="InterPro" id="IPR012000">
    <property type="entry name" value="Thiamin_PyroP_enz_cen_dom"/>
</dbReference>
<dbReference type="PANTHER" id="PTHR43452">
    <property type="entry name" value="PYRUVATE DECARBOXYLASE"/>
    <property type="match status" value="1"/>
</dbReference>
<evidence type="ECO:0000256" key="4">
    <source>
        <dbReference type="ARBA" id="ARBA00007812"/>
    </source>
</evidence>
<comment type="cofactor">
    <cofactor evidence="16">
        <name>Zn(2+)</name>
        <dbReference type="ChEBI" id="CHEBI:29105"/>
    </cofactor>
</comment>
<feature type="domain" description="Enoyl reductase (ER)" evidence="18">
    <location>
        <begin position="11"/>
        <end position="362"/>
    </location>
</feature>
<dbReference type="InterPro" id="IPR012001">
    <property type="entry name" value="Thiamin_PyroP_enz_TPP-bd_dom"/>
</dbReference>
<evidence type="ECO:0000313" key="19">
    <source>
        <dbReference type="EMBL" id="OOF94537.1"/>
    </source>
</evidence>